<dbReference type="AlphaFoldDB" id="A0A516SLX0"/>
<keyword evidence="1" id="KW-1188">Viral release from host cell</keyword>
<dbReference type="Pfam" id="PF10145">
    <property type="entry name" value="PhageMin_Tail"/>
    <property type="match status" value="1"/>
</dbReference>
<evidence type="ECO:0000256" key="2">
    <source>
        <dbReference type="SAM" id="Phobius"/>
    </source>
</evidence>
<evidence type="ECO:0000313" key="5">
    <source>
        <dbReference type="Proteomes" id="UP000317550"/>
    </source>
</evidence>
<dbReference type="NCBIfam" id="TIGR01760">
    <property type="entry name" value="tape_meas_TP901"/>
    <property type="match status" value="1"/>
</dbReference>
<keyword evidence="2" id="KW-1133">Transmembrane helix</keyword>
<evidence type="ECO:0000259" key="3">
    <source>
        <dbReference type="Pfam" id="PF10145"/>
    </source>
</evidence>
<dbReference type="RefSeq" id="WP_144280526.1">
    <property type="nucleotide sequence ID" value="NZ_CP041730.1"/>
</dbReference>
<organism evidence="4 5">
    <name type="scientific">Chitinimonas arctica</name>
    <dbReference type="NCBI Taxonomy" id="2594795"/>
    <lineage>
        <taxon>Bacteria</taxon>
        <taxon>Pseudomonadati</taxon>
        <taxon>Pseudomonadota</taxon>
        <taxon>Betaproteobacteria</taxon>
        <taxon>Neisseriales</taxon>
        <taxon>Chitinibacteraceae</taxon>
        <taxon>Chitinimonas</taxon>
    </lineage>
</organism>
<evidence type="ECO:0000256" key="1">
    <source>
        <dbReference type="ARBA" id="ARBA00022612"/>
    </source>
</evidence>
<dbReference type="PANTHER" id="PTHR37813:SF1">
    <property type="entry name" value="FELS-2 PROPHAGE PROTEIN"/>
    <property type="match status" value="1"/>
</dbReference>
<evidence type="ECO:0000313" key="4">
    <source>
        <dbReference type="EMBL" id="QDQ29152.1"/>
    </source>
</evidence>
<dbReference type="Proteomes" id="UP000317550">
    <property type="component" value="Chromosome"/>
</dbReference>
<gene>
    <name evidence="4" type="ORF">FNU76_23920</name>
</gene>
<feature type="domain" description="Phage tail tape measure protein" evidence="3">
    <location>
        <begin position="246"/>
        <end position="448"/>
    </location>
</feature>
<dbReference type="InterPro" id="IPR010090">
    <property type="entry name" value="Phage_tape_meas"/>
</dbReference>
<name>A0A516SLX0_9NEIS</name>
<keyword evidence="2" id="KW-0812">Transmembrane</keyword>
<feature type="transmembrane region" description="Helical" evidence="2">
    <location>
        <begin position="549"/>
        <end position="576"/>
    </location>
</feature>
<reference evidence="5" key="1">
    <citation type="submission" date="2019-07" db="EMBL/GenBank/DDBJ databases">
        <title>Chitinimonas sp. nov., isolated from Ny-Alesund, arctica soil.</title>
        <authorList>
            <person name="Xu Q."/>
            <person name="Peng F."/>
        </authorList>
    </citation>
    <scope>NUCLEOTIDE SEQUENCE [LARGE SCALE GENOMIC DNA]</scope>
    <source>
        <strain evidence="5">R3-44</strain>
    </source>
</reference>
<proteinExistence type="predicted"/>
<dbReference type="EMBL" id="CP041730">
    <property type="protein sequence ID" value="QDQ29152.1"/>
    <property type="molecule type" value="Genomic_DNA"/>
</dbReference>
<feature type="transmembrane region" description="Helical" evidence="2">
    <location>
        <begin position="588"/>
        <end position="613"/>
    </location>
</feature>
<keyword evidence="5" id="KW-1185">Reference proteome</keyword>
<keyword evidence="2" id="KW-0472">Membrane</keyword>
<dbReference type="PANTHER" id="PTHR37813">
    <property type="entry name" value="FELS-2 PROPHAGE PROTEIN"/>
    <property type="match status" value="1"/>
</dbReference>
<protein>
    <submittedName>
        <fullName evidence="4">Phage tail tape measure protein</fullName>
    </submittedName>
</protein>
<dbReference type="KEGG" id="cari:FNU76_23920"/>
<sequence length="889" mass="93412">MSQSNLQLQVILSAVERVTAPLRRVRTESVATATQVKALRERVSQLNQTAGKIDGYRKTAEQCAKTGQALGQAQTRVNELARELQATTIPTKEMQQAFAEAKRQAGALTGQHAALIEKQHKLRATLAASGIETRQLAQHQRQLRTDTLAATQALAGEEARLRQLNARLRQQRAAQTQRHAGMQTRDQVAGAGGAMMGAGAVMGLPVLKMVKDYASFEDAMLGVARQVEGARDANGRLTRTYYEMADAIKALSERPGALAANDIAAQVEAAARMGIQGKDNLLAFAKTAGMGAVAFDMAADEIGDNMGKIASIYKVPIKDIAALGDAINYLDDNAQAKGADIIDVLQRLGGVADKLDYKQAAALGSTFLSLGASAEVAASASNAMVRELAIASMQPKRFREGLQALKLDAKQVQAGMAKDATATILQVLDAIKLLPQAQQMTVTTQLFGKEYGDDASKLANNLAEYRRQLALVKAPKATGSMQRESEAKSQNLSAHWQTLKNRTFNASSGLGATLRPALLDLMATAGRIVEAVTTWAKANPQLAATLVKVAAVLAVVLTVMGTLTLALAAALGPLVMLRYGMALLGIQFGGGAGLVGMLTGALNKFLIVVGWIGRAVLLVGNALRVVFAFLLANPIVAVVALIAAAALYIWANWDSLGPKFAALWASIQAYAGAAWDWICGKASAVSEAVVGLFMNWSLPGLLITHWDAILAFMTGLPARFAALGGQVIDGLISGITAKWGELKAKVGELGDGMAGWFKEKLGIHSPSRVFAELGGFTMAGLAQGLSEGAAAPLASMQALLKQLTQPLAAGLAVSASVLASAGTPIDHRAPLPARPAGVAQAAGPVNITINVQAAPGMNEQQLAKLVAAELERVQRKQAATTRSRLADFD</sequence>
<dbReference type="OrthoDB" id="177147at2"/>
<feature type="transmembrane region" description="Helical" evidence="2">
    <location>
        <begin position="625"/>
        <end position="650"/>
    </location>
</feature>
<accession>A0A516SLX0</accession>